<dbReference type="Pfam" id="PF13786">
    <property type="entry name" value="DUF4179"/>
    <property type="match status" value="1"/>
</dbReference>
<reference evidence="3 4" key="1">
    <citation type="submission" date="2016-10" db="EMBL/GenBank/DDBJ databases">
        <authorList>
            <person name="de Groot N.N."/>
        </authorList>
    </citation>
    <scope>NUCLEOTIDE SEQUENCE [LARGE SCALE GENOMIC DNA]</scope>
    <source>
        <strain evidence="3 4">NLAE-zl-G419</strain>
    </source>
</reference>
<dbReference type="OrthoDB" id="2064324at2"/>
<dbReference type="AlphaFoldDB" id="A0A1I2NR00"/>
<dbReference type="InterPro" id="IPR025436">
    <property type="entry name" value="DUF4179"/>
</dbReference>
<dbReference type="RefSeq" id="WP_074846202.1">
    <property type="nucleotide sequence ID" value="NZ_CABMJC010000006.1"/>
</dbReference>
<evidence type="ECO:0000313" key="3">
    <source>
        <dbReference type="EMBL" id="SFG06262.1"/>
    </source>
</evidence>
<dbReference type="EMBL" id="FOOE01000023">
    <property type="protein sequence ID" value="SFG06262.1"/>
    <property type="molecule type" value="Genomic_DNA"/>
</dbReference>
<dbReference type="eggNOG" id="ENOG50311XG">
    <property type="taxonomic scope" value="Bacteria"/>
</dbReference>
<evidence type="ECO:0000313" key="4">
    <source>
        <dbReference type="Proteomes" id="UP000182135"/>
    </source>
</evidence>
<proteinExistence type="predicted"/>
<dbReference type="Proteomes" id="UP000182135">
    <property type="component" value="Unassembled WGS sequence"/>
</dbReference>
<name>A0A1I2NR00_9CLOT</name>
<dbReference type="Gene3D" id="2.60.40.1630">
    <property type="entry name" value="bacillus anthracis domain"/>
    <property type="match status" value="1"/>
</dbReference>
<feature type="domain" description="DUF4179" evidence="1">
    <location>
        <begin position="31"/>
        <end position="118"/>
    </location>
</feature>
<evidence type="ECO:0000313" key="2">
    <source>
        <dbReference type="EMBL" id="PWL53986.1"/>
    </source>
</evidence>
<keyword evidence="4" id="KW-1185">Reference proteome</keyword>
<dbReference type="Proteomes" id="UP000246114">
    <property type="component" value="Unassembled WGS sequence"/>
</dbReference>
<protein>
    <submittedName>
        <fullName evidence="2">DUF4179 domain-containing protein</fullName>
    </submittedName>
</protein>
<evidence type="ECO:0000313" key="5">
    <source>
        <dbReference type="Proteomes" id="UP000246114"/>
    </source>
</evidence>
<gene>
    <name evidence="2" type="ORF">DBY38_06200</name>
    <name evidence="3" type="ORF">SAMN04487885_12363</name>
</gene>
<sequence>MSNNIKIPEMLDSVIEDAMSKGEQYKKREKHERSKRRIIAAASLCALITLGFTNEAFAEKLPFIGNVFNEIKYSIVDKGEYTKYAQGINVESTYGDVSIKVDEAVCTNDNLFVSIIIKDKKGFSKKGNDITEYMNHAQMNFEDITRVDFKDYYNDEFTDIYSKISVGKKYKDGFEGLHTFQGALGNFVDENTFIGVIKYDLYSLNEEVPNTFKVKLDIKNLVYGYRKGENDEGRTKINGQWNLEFEVEKAESDNFRVLKPNIKSKDINIEEISLTPFGTTVKIEVPKELKNSFYKPLIEDDSGREIGFQSGHISKETEETATIIYECNAIRKESEYIKIKLPDKNNENIINDEVTINLKN</sequence>
<evidence type="ECO:0000259" key="1">
    <source>
        <dbReference type="Pfam" id="PF13786"/>
    </source>
</evidence>
<dbReference type="EMBL" id="QAMZ01000029">
    <property type="protein sequence ID" value="PWL53986.1"/>
    <property type="molecule type" value="Genomic_DNA"/>
</dbReference>
<dbReference type="STRING" id="1529.SAMN04487885_12363"/>
<accession>A0A1I2NR00</accession>
<organism evidence="3 4">
    <name type="scientific">Clostridium cadaveris</name>
    <dbReference type="NCBI Taxonomy" id="1529"/>
    <lineage>
        <taxon>Bacteria</taxon>
        <taxon>Bacillati</taxon>
        <taxon>Bacillota</taxon>
        <taxon>Clostridia</taxon>
        <taxon>Eubacteriales</taxon>
        <taxon>Clostridiaceae</taxon>
        <taxon>Clostridium</taxon>
    </lineage>
</organism>
<reference evidence="2 5" key="2">
    <citation type="submission" date="2018-03" db="EMBL/GenBank/DDBJ databases">
        <title>The uncultured portion of the human microbiome is neutrally assembled.</title>
        <authorList>
            <person name="Jeraldo P."/>
            <person name="Boardman L."/>
            <person name="White B.A."/>
            <person name="Nelson H."/>
            <person name="Goldenfeld N."/>
            <person name="Chia N."/>
        </authorList>
    </citation>
    <scope>NUCLEOTIDE SEQUENCE [LARGE SCALE GENOMIC DNA]</scope>
    <source>
        <strain evidence="2">CIM:MAG 903</strain>
    </source>
</reference>